<name>A0A0F9M2S5_9ZZZZ</name>
<comment type="caution">
    <text evidence="1">The sequence shown here is derived from an EMBL/GenBank/DDBJ whole genome shotgun (WGS) entry which is preliminary data.</text>
</comment>
<accession>A0A0F9M2S5</accession>
<gene>
    <name evidence="1" type="ORF">LCGC14_1125400</name>
</gene>
<dbReference type="AlphaFoldDB" id="A0A0F9M2S5"/>
<organism evidence="1">
    <name type="scientific">marine sediment metagenome</name>
    <dbReference type="NCBI Taxonomy" id="412755"/>
    <lineage>
        <taxon>unclassified sequences</taxon>
        <taxon>metagenomes</taxon>
        <taxon>ecological metagenomes</taxon>
    </lineage>
</organism>
<protein>
    <submittedName>
        <fullName evidence="1">Uncharacterized protein</fullName>
    </submittedName>
</protein>
<reference evidence="1" key="1">
    <citation type="journal article" date="2015" name="Nature">
        <title>Complex archaea that bridge the gap between prokaryotes and eukaryotes.</title>
        <authorList>
            <person name="Spang A."/>
            <person name="Saw J.H."/>
            <person name="Jorgensen S.L."/>
            <person name="Zaremba-Niedzwiedzka K."/>
            <person name="Martijn J."/>
            <person name="Lind A.E."/>
            <person name="van Eijk R."/>
            <person name="Schleper C."/>
            <person name="Guy L."/>
            <person name="Ettema T.J."/>
        </authorList>
    </citation>
    <scope>NUCLEOTIDE SEQUENCE</scope>
</reference>
<sequence>MCDDKVLEWSKKYNEVIKNRPVDGSILVTVDGSLAKLTVEIVDGSAPFIYGRLYVPEIIGIELGWFLQGAEVETYHGWKCILMPRARADLIKKIGLSGDTVLVKSLRLVRESQSGKSFLCEVKDYE</sequence>
<proteinExistence type="predicted"/>
<dbReference type="EMBL" id="LAZR01005236">
    <property type="protein sequence ID" value="KKN01675.1"/>
    <property type="molecule type" value="Genomic_DNA"/>
</dbReference>
<evidence type="ECO:0000313" key="1">
    <source>
        <dbReference type="EMBL" id="KKN01675.1"/>
    </source>
</evidence>